<protein>
    <submittedName>
        <fullName evidence="4">PaaI family thioesterase</fullName>
        <ecNumber evidence="4">3.1.2.-</ecNumber>
    </submittedName>
</protein>
<dbReference type="PANTHER" id="PTHR43240:SF5">
    <property type="entry name" value="1,4-DIHYDROXY-2-NAPHTHOYL-COA THIOESTERASE 1"/>
    <property type="match status" value="1"/>
</dbReference>
<dbReference type="RefSeq" id="WP_379981640.1">
    <property type="nucleotide sequence ID" value="NZ_JBHUMO010000044.1"/>
</dbReference>
<dbReference type="CDD" id="cd03443">
    <property type="entry name" value="PaaI_thioesterase"/>
    <property type="match status" value="1"/>
</dbReference>
<dbReference type="Gene3D" id="3.10.129.10">
    <property type="entry name" value="Hotdog Thioesterase"/>
    <property type="match status" value="1"/>
</dbReference>
<dbReference type="SUPFAM" id="SSF54637">
    <property type="entry name" value="Thioesterase/thiol ester dehydrase-isomerase"/>
    <property type="match status" value="1"/>
</dbReference>
<dbReference type="InterPro" id="IPR029069">
    <property type="entry name" value="HotDog_dom_sf"/>
</dbReference>
<evidence type="ECO:0000313" key="5">
    <source>
        <dbReference type="Proteomes" id="UP001597427"/>
    </source>
</evidence>
<organism evidence="4 5">
    <name type="scientific">Enterococcus camelliae</name>
    <dbReference type="NCBI Taxonomy" id="453959"/>
    <lineage>
        <taxon>Bacteria</taxon>
        <taxon>Bacillati</taxon>
        <taxon>Bacillota</taxon>
        <taxon>Bacilli</taxon>
        <taxon>Lactobacillales</taxon>
        <taxon>Enterococcaceae</taxon>
        <taxon>Enterococcus</taxon>
    </lineage>
</organism>
<dbReference type="InterPro" id="IPR006683">
    <property type="entry name" value="Thioestr_dom"/>
</dbReference>
<dbReference type="InterPro" id="IPR003736">
    <property type="entry name" value="PAAI_dom"/>
</dbReference>
<dbReference type="Pfam" id="PF03061">
    <property type="entry name" value="4HBT"/>
    <property type="match status" value="1"/>
</dbReference>
<comment type="similarity">
    <text evidence="1">Belongs to the thioesterase PaaI family.</text>
</comment>
<evidence type="ECO:0000313" key="4">
    <source>
        <dbReference type="EMBL" id="MFD2729367.1"/>
    </source>
</evidence>
<comment type="caution">
    <text evidence="4">The sequence shown here is derived from an EMBL/GenBank/DDBJ whole genome shotgun (WGS) entry which is preliminary data.</text>
</comment>
<dbReference type="GO" id="GO:0016787">
    <property type="term" value="F:hydrolase activity"/>
    <property type="evidence" value="ECO:0007669"/>
    <property type="project" value="UniProtKB-KW"/>
</dbReference>
<evidence type="ECO:0000256" key="2">
    <source>
        <dbReference type="ARBA" id="ARBA00022801"/>
    </source>
</evidence>
<gene>
    <name evidence="4" type="ORF">ACFSR0_08005</name>
</gene>
<dbReference type="PANTHER" id="PTHR43240">
    <property type="entry name" value="1,4-DIHYDROXY-2-NAPHTHOYL-COA THIOESTERASE 1"/>
    <property type="match status" value="1"/>
</dbReference>
<dbReference type="EMBL" id="JBHUMO010000044">
    <property type="protein sequence ID" value="MFD2729367.1"/>
    <property type="molecule type" value="Genomic_DNA"/>
</dbReference>
<accession>A0ABW5TJB0</accession>
<keyword evidence="2 4" id="KW-0378">Hydrolase</keyword>
<evidence type="ECO:0000259" key="3">
    <source>
        <dbReference type="Pfam" id="PF03061"/>
    </source>
</evidence>
<reference evidence="5" key="1">
    <citation type="journal article" date="2019" name="Int. J. Syst. Evol. Microbiol.">
        <title>The Global Catalogue of Microorganisms (GCM) 10K type strain sequencing project: providing services to taxonomists for standard genome sequencing and annotation.</title>
        <authorList>
            <consortium name="The Broad Institute Genomics Platform"/>
            <consortium name="The Broad Institute Genome Sequencing Center for Infectious Disease"/>
            <person name="Wu L."/>
            <person name="Ma J."/>
        </authorList>
    </citation>
    <scope>NUCLEOTIDE SEQUENCE [LARGE SCALE GENOMIC DNA]</scope>
    <source>
        <strain evidence="5">TISTR 932</strain>
    </source>
</reference>
<sequence length="125" mass="13398">MDTLSYLGIKTEYEDQEKVELSLQLDERHLQPYGVMHGGISAILIETACSIGANCALGSTTHFVVGVDLTVSHLTPATTGKLTVTATPDRVGRSLQVWQATVVNEDGKKIAVGRCTLTVAQKTIN</sequence>
<dbReference type="NCBIfam" id="TIGR00369">
    <property type="entry name" value="unchar_dom_1"/>
    <property type="match status" value="1"/>
</dbReference>
<dbReference type="EC" id="3.1.2.-" evidence="4"/>
<keyword evidence="5" id="KW-1185">Reference proteome</keyword>
<dbReference type="Proteomes" id="UP001597427">
    <property type="component" value="Unassembled WGS sequence"/>
</dbReference>
<feature type="domain" description="Thioesterase" evidence="3">
    <location>
        <begin position="33"/>
        <end position="110"/>
    </location>
</feature>
<name>A0ABW5TJB0_9ENTE</name>
<evidence type="ECO:0000256" key="1">
    <source>
        <dbReference type="ARBA" id="ARBA00008324"/>
    </source>
</evidence>
<proteinExistence type="inferred from homology"/>